<keyword evidence="2" id="KW-1185">Reference proteome</keyword>
<name>A0A318KMI1_9NEIS</name>
<evidence type="ECO:0000313" key="2">
    <source>
        <dbReference type="Proteomes" id="UP000247555"/>
    </source>
</evidence>
<accession>A0A318KMI1</accession>
<dbReference type="Proteomes" id="UP000247555">
    <property type="component" value="Unassembled WGS sequence"/>
</dbReference>
<proteinExistence type="predicted"/>
<dbReference type="AlphaFoldDB" id="A0A318KMI1"/>
<protein>
    <submittedName>
        <fullName evidence="1">Uncharacterized protein</fullName>
    </submittedName>
</protein>
<organism evidence="1 2">
    <name type="scientific">Rivihabitans pingtungensis</name>
    <dbReference type="NCBI Taxonomy" id="1054498"/>
    <lineage>
        <taxon>Bacteria</taxon>
        <taxon>Pseudomonadati</taxon>
        <taxon>Pseudomonadota</taxon>
        <taxon>Betaproteobacteria</taxon>
        <taxon>Neisseriales</taxon>
        <taxon>Aquaspirillaceae</taxon>
        <taxon>Rivihabitans</taxon>
    </lineage>
</organism>
<gene>
    <name evidence="1" type="ORF">DFR34_11956</name>
</gene>
<reference evidence="1 2" key="1">
    <citation type="submission" date="2018-05" db="EMBL/GenBank/DDBJ databases">
        <title>Genomic Encyclopedia of Type Strains, Phase IV (KMG-IV): sequencing the most valuable type-strain genomes for metagenomic binning, comparative biology and taxonomic classification.</title>
        <authorList>
            <person name="Goeker M."/>
        </authorList>
    </citation>
    <scope>NUCLEOTIDE SEQUENCE [LARGE SCALE GENOMIC DNA]</scope>
    <source>
        <strain evidence="1 2">DSM 29661</strain>
    </source>
</reference>
<comment type="caution">
    <text evidence="1">The sequence shown here is derived from an EMBL/GenBank/DDBJ whole genome shotgun (WGS) entry which is preliminary data.</text>
</comment>
<sequence length="69" mass="7090">MTAPDSAFCDQGQRAPGEQACQDCGIIDALTGQPARCSNPVYETAREAGERGKAAQIAQLLAEGGPPSL</sequence>
<evidence type="ECO:0000313" key="1">
    <source>
        <dbReference type="EMBL" id="PXX77055.1"/>
    </source>
</evidence>
<dbReference type="EMBL" id="QJKI01000019">
    <property type="protein sequence ID" value="PXX77055.1"/>
    <property type="molecule type" value="Genomic_DNA"/>
</dbReference>